<dbReference type="RefSeq" id="WP_084988991.1">
    <property type="nucleotide sequence ID" value="NZ_MSAU01000022.1"/>
</dbReference>
<evidence type="ECO:0000313" key="3">
    <source>
        <dbReference type="Proteomes" id="UP000193009"/>
    </source>
</evidence>
<dbReference type="Gene3D" id="3.40.80.10">
    <property type="entry name" value="Peptidoglycan recognition protein-like"/>
    <property type="match status" value="1"/>
</dbReference>
<dbReference type="OrthoDB" id="9816557at2"/>
<dbReference type="SMART" id="SM00644">
    <property type="entry name" value="Ami_2"/>
    <property type="match status" value="1"/>
</dbReference>
<gene>
    <name evidence="2" type="ORF">FAM23169_02183</name>
</gene>
<dbReference type="AlphaFoldDB" id="A0A1X1FCG4"/>
<accession>A0A1X1FCG4</accession>
<proteinExistence type="predicted"/>
<reference evidence="2 3" key="1">
    <citation type="journal article" date="2017" name="Front. Microbiol.">
        <title>The Histidine Decarboxylase Gene Cluster of Lactobacillus parabuchneri Was Gained by Horizontal Gene Transfer and Is Mobile within the Species.</title>
        <authorList>
            <person name="Wuthrich D."/>
            <person name="Berthoud H."/>
            <person name="Wechsler D."/>
            <person name="Eugster E."/>
            <person name="Irmler S."/>
            <person name="Bruggmann R."/>
        </authorList>
    </citation>
    <scope>NUCLEOTIDE SEQUENCE [LARGE SCALE GENOMIC DNA]</scope>
    <source>
        <strain evidence="2 3">FAM23169</strain>
    </source>
</reference>
<dbReference type="CDD" id="cd06583">
    <property type="entry name" value="PGRP"/>
    <property type="match status" value="1"/>
</dbReference>
<keyword evidence="3" id="KW-1185">Reference proteome</keyword>
<evidence type="ECO:0000259" key="1">
    <source>
        <dbReference type="SMART" id="SM00644"/>
    </source>
</evidence>
<protein>
    <submittedName>
        <fullName evidence="2">Autolysin</fullName>
        <ecNumber evidence="2">3.5.1.28</ecNumber>
    </submittedName>
</protein>
<name>A0A1X1FCG4_9LACO</name>
<feature type="domain" description="N-acetylmuramoyl-L-alanine amidase" evidence="1">
    <location>
        <begin position="13"/>
        <end position="151"/>
    </location>
</feature>
<dbReference type="Pfam" id="PF01510">
    <property type="entry name" value="Amidase_2"/>
    <property type="match status" value="1"/>
</dbReference>
<dbReference type="EMBL" id="MSBD01000049">
    <property type="protein sequence ID" value="ORN26039.1"/>
    <property type="molecule type" value="Genomic_DNA"/>
</dbReference>
<dbReference type="EC" id="3.5.1.28" evidence="2"/>
<dbReference type="InterPro" id="IPR036505">
    <property type="entry name" value="Amidase/PGRP_sf"/>
</dbReference>
<evidence type="ECO:0000313" key="2">
    <source>
        <dbReference type="EMBL" id="ORN26039.1"/>
    </source>
</evidence>
<dbReference type="InterPro" id="IPR002502">
    <property type="entry name" value="Amidase_domain"/>
</dbReference>
<dbReference type="InterPro" id="IPR044081">
    <property type="entry name" value="DUF5776"/>
</dbReference>
<dbReference type="GO" id="GO:0009253">
    <property type="term" value="P:peptidoglycan catabolic process"/>
    <property type="evidence" value="ECO:0007669"/>
    <property type="project" value="InterPro"/>
</dbReference>
<keyword evidence="2" id="KW-0378">Hydrolase</keyword>
<sequence>MGYKINRNYALSAGQGDSRLAAKKYIIVHDTGNDNNKGDNSAKNEASYMKQHWNNAYTHFIVDDTAIYQVGEPGYVAWGALNANPYSPMQVELAHVNSQSRFRESYTRYIWLIRYYANKYNIPLTLDGSGNGIKSHLWVTNNFGGDHVDPYGYLSKWGVSKAQFAKDLKNGVGSTSTPKKASYFTWRPHWIYTQAAVKAYKDIKDVGTGKNVSKTYPPKTQLSTKDLKNKRFQLTNGLWVTANKDFVNNLYYTPSGKVKTVQSVRGTYRYKDLAFKQKVDGFSKGTKFDVVKVVKYGHTSRLQLGNGMYISGNKLINKYVE</sequence>
<dbReference type="Proteomes" id="UP000193009">
    <property type="component" value="Unassembled WGS sequence"/>
</dbReference>
<comment type="caution">
    <text evidence="2">The sequence shown here is derived from an EMBL/GenBank/DDBJ whole genome shotgun (WGS) entry which is preliminary data.</text>
</comment>
<organism evidence="2 3">
    <name type="scientific">Lentilactobacillus parabuchneri</name>
    <dbReference type="NCBI Taxonomy" id="152331"/>
    <lineage>
        <taxon>Bacteria</taxon>
        <taxon>Bacillati</taxon>
        <taxon>Bacillota</taxon>
        <taxon>Bacilli</taxon>
        <taxon>Lactobacillales</taxon>
        <taxon>Lactobacillaceae</taxon>
        <taxon>Lentilactobacillus</taxon>
    </lineage>
</organism>
<dbReference type="Pfam" id="PF19087">
    <property type="entry name" value="DUF5776"/>
    <property type="match status" value="2"/>
</dbReference>
<dbReference type="GO" id="GO:0008745">
    <property type="term" value="F:N-acetylmuramoyl-L-alanine amidase activity"/>
    <property type="evidence" value="ECO:0007669"/>
    <property type="project" value="UniProtKB-EC"/>
</dbReference>
<dbReference type="SUPFAM" id="SSF55846">
    <property type="entry name" value="N-acetylmuramoyl-L-alanine amidase-like"/>
    <property type="match status" value="1"/>
</dbReference>